<accession>A0A8H5LLS2</accession>
<evidence type="ECO:0000313" key="2">
    <source>
        <dbReference type="Proteomes" id="UP000559027"/>
    </source>
</evidence>
<dbReference type="EMBL" id="JAACJO010000002">
    <property type="protein sequence ID" value="KAF5362225.1"/>
    <property type="molecule type" value="Genomic_DNA"/>
</dbReference>
<sequence length="215" mass="24465">MCITTARTDHLTHSLLQYFPRDTRDSTISNELKLLENIQRLLDSVRDKHDENIALLERVNGLVDRVLTVQARLHQELQQAITIIPPHRHKLTAAHCDYLSAMIESSLVKISLLRVRAHRSLYGASSQTGTQPEHEATLASALGMAYRKLKADEAHMREEEKGLDQRLTEYQDLLNVVDGCGNGGGFQQVVNDWTNVKKETEECRRDLRRLGWTGD</sequence>
<keyword evidence="2" id="KW-1185">Reference proteome</keyword>
<gene>
    <name evidence="1" type="ORF">D9756_002501</name>
</gene>
<comment type="caution">
    <text evidence="1">The sequence shown here is derived from an EMBL/GenBank/DDBJ whole genome shotgun (WGS) entry which is preliminary data.</text>
</comment>
<organism evidence="1 2">
    <name type="scientific">Leucocoprinus leucothites</name>
    <dbReference type="NCBI Taxonomy" id="201217"/>
    <lineage>
        <taxon>Eukaryota</taxon>
        <taxon>Fungi</taxon>
        <taxon>Dikarya</taxon>
        <taxon>Basidiomycota</taxon>
        <taxon>Agaricomycotina</taxon>
        <taxon>Agaricomycetes</taxon>
        <taxon>Agaricomycetidae</taxon>
        <taxon>Agaricales</taxon>
        <taxon>Agaricineae</taxon>
        <taxon>Agaricaceae</taxon>
        <taxon>Leucocoprinus</taxon>
    </lineage>
</organism>
<evidence type="ECO:0000313" key="1">
    <source>
        <dbReference type="EMBL" id="KAF5362225.1"/>
    </source>
</evidence>
<reference evidence="1 2" key="1">
    <citation type="journal article" date="2020" name="ISME J.">
        <title>Uncovering the hidden diversity of litter-decomposition mechanisms in mushroom-forming fungi.</title>
        <authorList>
            <person name="Floudas D."/>
            <person name="Bentzer J."/>
            <person name="Ahren D."/>
            <person name="Johansson T."/>
            <person name="Persson P."/>
            <person name="Tunlid A."/>
        </authorList>
    </citation>
    <scope>NUCLEOTIDE SEQUENCE [LARGE SCALE GENOMIC DNA]</scope>
    <source>
        <strain evidence="1 2">CBS 146.42</strain>
    </source>
</reference>
<dbReference type="AlphaFoldDB" id="A0A8H5LLS2"/>
<name>A0A8H5LLS2_9AGAR</name>
<dbReference type="Proteomes" id="UP000559027">
    <property type="component" value="Unassembled WGS sequence"/>
</dbReference>
<dbReference type="OrthoDB" id="3244737at2759"/>
<proteinExistence type="predicted"/>
<protein>
    <submittedName>
        <fullName evidence="1">Uncharacterized protein</fullName>
    </submittedName>
</protein>